<keyword evidence="2" id="KW-1185">Reference proteome</keyword>
<dbReference type="EMBL" id="FQXG01000009">
    <property type="protein sequence ID" value="SHI19126.1"/>
    <property type="molecule type" value="Genomic_DNA"/>
</dbReference>
<gene>
    <name evidence="1" type="ORF">SAMN02745129_4630</name>
</gene>
<evidence type="ECO:0000313" key="2">
    <source>
        <dbReference type="Proteomes" id="UP000184268"/>
    </source>
</evidence>
<organism evidence="1 2">
    <name type="scientific">Ferrimonas marina</name>
    <dbReference type="NCBI Taxonomy" id="299255"/>
    <lineage>
        <taxon>Bacteria</taxon>
        <taxon>Pseudomonadati</taxon>
        <taxon>Pseudomonadota</taxon>
        <taxon>Gammaproteobacteria</taxon>
        <taxon>Alteromonadales</taxon>
        <taxon>Ferrimonadaceae</taxon>
        <taxon>Ferrimonas</taxon>
    </lineage>
</organism>
<name>A0A1M5Z4C9_9GAMM</name>
<protein>
    <submittedName>
        <fullName evidence="1">Uncharacterized protein</fullName>
    </submittedName>
</protein>
<sequence>MSKKGDPRQLSIQVQAKNEAMAMAQYQLLIDQARGQCPEVTDKVQWDARAKCLVATLSFPDAVERQRFEQSFNG</sequence>
<dbReference type="Proteomes" id="UP000184268">
    <property type="component" value="Unassembled WGS sequence"/>
</dbReference>
<dbReference type="AlphaFoldDB" id="A0A1M5Z4C9"/>
<proteinExistence type="predicted"/>
<accession>A0A1M5Z4C9</accession>
<reference evidence="2" key="1">
    <citation type="submission" date="2016-11" db="EMBL/GenBank/DDBJ databases">
        <authorList>
            <person name="Varghese N."/>
            <person name="Submissions S."/>
        </authorList>
    </citation>
    <scope>NUCLEOTIDE SEQUENCE [LARGE SCALE GENOMIC DNA]</scope>
    <source>
        <strain evidence="2">DSM 16917</strain>
    </source>
</reference>
<dbReference type="RefSeq" id="WP_067661887.1">
    <property type="nucleotide sequence ID" value="NZ_FQXG01000009.1"/>
</dbReference>
<evidence type="ECO:0000313" key="1">
    <source>
        <dbReference type="EMBL" id="SHI19126.1"/>
    </source>
</evidence>